<dbReference type="InterPro" id="IPR005565">
    <property type="entry name" value="Hemolysn_activator_HlyB_C"/>
</dbReference>
<keyword evidence="2" id="KW-0812">Transmembrane</keyword>
<keyword evidence="8" id="KW-1185">Reference proteome</keyword>
<comment type="caution">
    <text evidence="7">The sequence shown here is derived from an EMBL/GenBank/DDBJ whole genome shotgun (WGS) entry which is preliminary data.</text>
</comment>
<evidence type="ECO:0000259" key="6">
    <source>
        <dbReference type="Pfam" id="PF08479"/>
    </source>
</evidence>
<dbReference type="PANTHER" id="PTHR34597:SF6">
    <property type="entry name" value="BLR6126 PROTEIN"/>
    <property type="match status" value="1"/>
</dbReference>
<sequence>MAVTTVQAQTAAAAPTGAGATGADRAANAETVAAEWAGEQKPRFDVFDYQIDGNTLLDDETLEKAVYPFLGPDKSVDEVERARAALEQAYRQAGYPTVVVSIPEQDVAGDSVRLQVLEGSIETVYISGSRYYALGTIREGLPALAEGQVPHMPRLQEQMNTLAKQSADRNVTPVFRAGSTPGKMEVELKVKDELPLHGSVEMNSRNSERTSYSRLLGSLRYDNLWQAFHSASLQYQVSPQVSEEVEVWSGTYVLPTGWADTRLALYGIGISSNTQLGVNIGGLSVVGTGSIYGARLVKPLAGSSESIFHNLTFGFDYKSFGQQIASFTENTPISYAGFMAGYDGTRRGDGYASSLNLAGHFSFRGLGNDAAEFERKRAGATPNYFYLTGDVKHQQLLPWDFRLQARASGQASIGKLISNEQFAAGGPLSVRGYHQTQVLADHGVNLSLEFYSPHLLPADWDAAQNLRLLGFIDWARLWTDAPIAPTPAVEQLASAGLGLRMQWFKRLLGELDWSYPFHGQSSVSAGQQRVDFRLVYEF</sequence>
<dbReference type="Gene3D" id="2.40.160.50">
    <property type="entry name" value="membrane protein fhac: a member of the omp85/tpsb transporter family"/>
    <property type="match status" value="1"/>
</dbReference>
<keyword evidence="1" id="KW-0472">Membrane</keyword>
<dbReference type="Gene3D" id="3.10.20.310">
    <property type="entry name" value="membrane protein fhac"/>
    <property type="match status" value="1"/>
</dbReference>
<reference evidence="8" key="1">
    <citation type="submission" date="2016-03" db="EMBL/GenBank/DDBJ databases">
        <authorList>
            <person name="Heylen K."/>
            <person name="De Vos P."/>
            <person name="Vekeman B."/>
        </authorList>
    </citation>
    <scope>NUCLEOTIDE SEQUENCE [LARGE SCALE GENOMIC DNA]</scope>
    <source>
        <strain evidence="8">R-45383</strain>
    </source>
</reference>
<dbReference type="EMBL" id="LUUK01000100">
    <property type="protein sequence ID" value="OAI21413.1"/>
    <property type="molecule type" value="Genomic_DNA"/>
</dbReference>
<accession>A0A177NVV7</accession>
<gene>
    <name evidence="7" type="ORF">A1355_02605</name>
</gene>
<dbReference type="PANTHER" id="PTHR34597">
    <property type="entry name" value="SLR1661 PROTEIN"/>
    <property type="match status" value="1"/>
</dbReference>
<dbReference type="GO" id="GO:0008320">
    <property type="term" value="F:protein transmembrane transporter activity"/>
    <property type="evidence" value="ECO:0007669"/>
    <property type="project" value="TreeGrafter"/>
</dbReference>
<keyword evidence="3" id="KW-0998">Cell outer membrane</keyword>
<dbReference type="InterPro" id="IPR013686">
    <property type="entry name" value="Polypept-transport_assoc_ShlB"/>
</dbReference>
<dbReference type="Proteomes" id="UP000077628">
    <property type="component" value="Unassembled WGS sequence"/>
</dbReference>
<dbReference type="InterPro" id="IPR051544">
    <property type="entry name" value="TPS_OM_transporter"/>
</dbReference>
<evidence type="ECO:0000256" key="3">
    <source>
        <dbReference type="ARBA" id="ARBA00023237"/>
    </source>
</evidence>
<feature type="region of interest" description="Disordered" evidence="4">
    <location>
        <begin position="1"/>
        <end position="22"/>
    </location>
</feature>
<dbReference type="Pfam" id="PF08479">
    <property type="entry name" value="POTRA_2"/>
    <property type="match status" value="1"/>
</dbReference>
<evidence type="ECO:0000313" key="7">
    <source>
        <dbReference type="EMBL" id="OAI21413.1"/>
    </source>
</evidence>
<feature type="domain" description="Polypeptide-transport-associated ShlB-type" evidence="6">
    <location>
        <begin position="45"/>
        <end position="119"/>
    </location>
</feature>
<proteinExistence type="predicted"/>
<feature type="domain" description="Haemolysin activator HlyB C-terminal" evidence="5">
    <location>
        <begin position="182"/>
        <end position="501"/>
    </location>
</feature>
<evidence type="ECO:0000313" key="8">
    <source>
        <dbReference type="Proteomes" id="UP000077628"/>
    </source>
</evidence>
<organism evidence="7 8">
    <name type="scientific">Methylomonas koyamae</name>
    <dbReference type="NCBI Taxonomy" id="702114"/>
    <lineage>
        <taxon>Bacteria</taxon>
        <taxon>Pseudomonadati</taxon>
        <taxon>Pseudomonadota</taxon>
        <taxon>Gammaproteobacteria</taxon>
        <taxon>Methylococcales</taxon>
        <taxon>Methylococcaceae</taxon>
        <taxon>Methylomonas</taxon>
    </lineage>
</organism>
<dbReference type="AlphaFoldDB" id="A0A177NVV7"/>
<dbReference type="STRING" id="702114.A1355_02605"/>
<dbReference type="GO" id="GO:0098046">
    <property type="term" value="C:type V protein secretion system complex"/>
    <property type="evidence" value="ECO:0007669"/>
    <property type="project" value="TreeGrafter"/>
</dbReference>
<evidence type="ECO:0000259" key="5">
    <source>
        <dbReference type="Pfam" id="PF03865"/>
    </source>
</evidence>
<evidence type="ECO:0000256" key="1">
    <source>
        <dbReference type="ARBA" id="ARBA00022452"/>
    </source>
</evidence>
<evidence type="ECO:0000256" key="2">
    <source>
        <dbReference type="ARBA" id="ARBA00022692"/>
    </source>
</evidence>
<keyword evidence="1" id="KW-1134">Transmembrane beta strand</keyword>
<evidence type="ECO:0000256" key="4">
    <source>
        <dbReference type="SAM" id="MobiDB-lite"/>
    </source>
</evidence>
<protein>
    <submittedName>
        <fullName evidence="7">Peptidase S9</fullName>
    </submittedName>
</protein>
<name>A0A177NVV7_9GAMM</name>
<dbReference type="Pfam" id="PF03865">
    <property type="entry name" value="ShlB"/>
    <property type="match status" value="1"/>
</dbReference>
<dbReference type="GO" id="GO:0046819">
    <property type="term" value="P:protein secretion by the type V secretion system"/>
    <property type="evidence" value="ECO:0007669"/>
    <property type="project" value="TreeGrafter"/>
</dbReference>